<dbReference type="Gramene" id="HORVU.MOREX.r2.5HG0413720.1">
    <property type="protein sequence ID" value="HORVU.MOREX.r2.5HG0413720.1"/>
    <property type="gene ID" value="HORVU.MOREX.r2.5HG0413720"/>
</dbReference>
<feature type="region of interest" description="Disordered" evidence="1">
    <location>
        <begin position="125"/>
        <end position="159"/>
    </location>
</feature>
<evidence type="ECO:0000259" key="2">
    <source>
        <dbReference type="Pfam" id="PF26631"/>
    </source>
</evidence>
<evidence type="ECO:0000256" key="1">
    <source>
        <dbReference type="SAM" id="MobiDB-lite"/>
    </source>
</evidence>
<proteinExistence type="predicted"/>
<organism evidence="3 4">
    <name type="scientific">Hordeum vulgare subsp. vulgare</name>
    <name type="common">Domesticated barley</name>
    <dbReference type="NCBI Taxonomy" id="112509"/>
    <lineage>
        <taxon>Eukaryota</taxon>
        <taxon>Viridiplantae</taxon>
        <taxon>Streptophyta</taxon>
        <taxon>Embryophyta</taxon>
        <taxon>Tracheophyta</taxon>
        <taxon>Spermatophyta</taxon>
        <taxon>Magnoliopsida</taxon>
        <taxon>Liliopsida</taxon>
        <taxon>Poales</taxon>
        <taxon>Poaceae</taxon>
        <taxon>BOP clade</taxon>
        <taxon>Pooideae</taxon>
        <taxon>Triticodae</taxon>
        <taxon>Triticeae</taxon>
        <taxon>Hordeinae</taxon>
        <taxon>Hordeum</taxon>
    </lineage>
</organism>
<dbReference type="Pfam" id="PF26631">
    <property type="entry name" value="DUF8204"/>
    <property type="match status" value="1"/>
</dbReference>
<reference evidence="3" key="3">
    <citation type="submission" date="2022-01" db="UniProtKB">
        <authorList>
            <consortium name="EnsemblPlants"/>
        </authorList>
    </citation>
    <scope>IDENTIFICATION</scope>
    <source>
        <strain evidence="3">subsp. vulgare</strain>
    </source>
</reference>
<dbReference type="PANTHER" id="PTHR34566:SF6">
    <property type="entry name" value="OS09G0530700 PROTEIN"/>
    <property type="match status" value="1"/>
</dbReference>
<keyword evidence="4" id="KW-1185">Reference proteome</keyword>
<dbReference type="EnsemblPlants" id="HORVU.MOREX.r3.5HG0498510.1">
    <property type="protein sequence ID" value="HORVU.MOREX.r3.5HG0498510.1"/>
    <property type="gene ID" value="HORVU.MOREX.r3.5HG0498510"/>
</dbReference>
<reference evidence="4" key="1">
    <citation type="journal article" date="2012" name="Nature">
        <title>A physical, genetic and functional sequence assembly of the barley genome.</title>
        <authorList>
            <consortium name="The International Barley Genome Sequencing Consortium"/>
            <person name="Mayer K.F."/>
            <person name="Waugh R."/>
            <person name="Brown J.W."/>
            <person name="Schulman A."/>
            <person name="Langridge P."/>
            <person name="Platzer M."/>
            <person name="Fincher G.B."/>
            <person name="Muehlbauer G.J."/>
            <person name="Sato K."/>
            <person name="Close T.J."/>
            <person name="Wise R.P."/>
            <person name="Stein N."/>
        </authorList>
    </citation>
    <scope>NUCLEOTIDE SEQUENCE [LARGE SCALE GENOMIC DNA]</scope>
    <source>
        <strain evidence="4">cv. Morex</strain>
    </source>
</reference>
<dbReference type="Gramene" id="HORVU.MOREX.r3.5HG0498510.1">
    <property type="protein sequence ID" value="HORVU.MOREX.r3.5HG0498510.1"/>
    <property type="gene ID" value="HORVU.MOREX.r3.5HG0498510"/>
</dbReference>
<name>A0A8I7B9J6_HORVV</name>
<dbReference type="Proteomes" id="UP000011116">
    <property type="component" value="Chromosome 5H"/>
</dbReference>
<accession>A0A8I7B9J6</accession>
<dbReference type="AlphaFoldDB" id="A0A8I7B9J6"/>
<sequence length="246" mass="26712">MGEASPESSGAAAGGPSIPGPLRKGKSCKGCLYYSSVLKSRGYNPICVGIPRSIPQVPGFVVEEPREEVAAQGHDLRQFKYACAGYSMFVDDRDAKTGENGAKTLLPYCQGLELLVDSRMVERKSPAVEHASTRNPKPKEAAAAAAAATQPQEQGQRPQLARQEFMARKVQEERRAGRVRSRQEPQQNWLLHQAKRGGHIFAGPTATQAVAAVSGVGCPFPSREAEEPCHRRQGKNAWGRFPGAWY</sequence>
<reference evidence="3" key="2">
    <citation type="submission" date="2020-10" db="EMBL/GenBank/DDBJ databases">
        <authorList>
            <person name="Scholz U."/>
            <person name="Mascher M."/>
            <person name="Fiebig A."/>
        </authorList>
    </citation>
    <scope>NUCLEOTIDE SEQUENCE [LARGE SCALE GENOMIC DNA]</scope>
    <source>
        <strain evidence="3">cv. Morex</strain>
    </source>
</reference>
<protein>
    <recommendedName>
        <fullName evidence="2">DUF8204 domain-containing protein</fullName>
    </recommendedName>
</protein>
<evidence type="ECO:0000313" key="3">
    <source>
        <dbReference type="EnsemblPlants" id="HORVU.MOREX.r3.5HG0498510.1"/>
    </source>
</evidence>
<dbReference type="InterPro" id="IPR058517">
    <property type="entry name" value="DUF8204"/>
</dbReference>
<dbReference type="PANTHER" id="PTHR34566">
    <property type="entry name" value="ALTERED INHERITANCE OF MITOCHONDRIA PROTEIN"/>
    <property type="match status" value="1"/>
</dbReference>
<evidence type="ECO:0000313" key="4">
    <source>
        <dbReference type="Proteomes" id="UP000011116"/>
    </source>
</evidence>
<feature type="domain" description="DUF8204" evidence="2">
    <location>
        <begin position="24"/>
        <end position="115"/>
    </location>
</feature>